<protein>
    <submittedName>
        <fullName evidence="1">Uncharacterized protein</fullName>
    </submittedName>
</protein>
<dbReference type="EnsemblMetazoa" id="AARA014584-RA">
    <property type="protein sequence ID" value="AARA014584-PA"/>
    <property type="gene ID" value="AARA014584"/>
</dbReference>
<organism evidence="1 2">
    <name type="scientific">Anopheles arabiensis</name>
    <name type="common">Mosquito</name>
    <dbReference type="NCBI Taxonomy" id="7173"/>
    <lineage>
        <taxon>Eukaryota</taxon>
        <taxon>Metazoa</taxon>
        <taxon>Ecdysozoa</taxon>
        <taxon>Arthropoda</taxon>
        <taxon>Hexapoda</taxon>
        <taxon>Insecta</taxon>
        <taxon>Pterygota</taxon>
        <taxon>Neoptera</taxon>
        <taxon>Endopterygota</taxon>
        <taxon>Diptera</taxon>
        <taxon>Nematocera</taxon>
        <taxon>Culicoidea</taxon>
        <taxon>Culicidae</taxon>
        <taxon>Anophelinae</taxon>
        <taxon>Anopheles</taxon>
    </lineage>
</organism>
<reference evidence="1" key="1">
    <citation type="submission" date="2022-08" db="UniProtKB">
        <authorList>
            <consortium name="EnsemblMetazoa"/>
        </authorList>
    </citation>
    <scope>IDENTIFICATION</scope>
    <source>
        <strain evidence="1">Dongola</strain>
    </source>
</reference>
<accession>A0A182IGJ0</accession>
<dbReference type="EMBL" id="APCN01005528">
    <property type="status" value="NOT_ANNOTATED_CDS"/>
    <property type="molecule type" value="Genomic_DNA"/>
</dbReference>
<evidence type="ECO:0000313" key="2">
    <source>
        <dbReference type="Proteomes" id="UP000075840"/>
    </source>
</evidence>
<dbReference type="VEuPathDB" id="VectorBase:AARA014584"/>
<dbReference type="Proteomes" id="UP000075840">
    <property type="component" value="Unassembled WGS sequence"/>
</dbReference>
<name>A0A182IGJ0_ANOAR</name>
<dbReference type="AlphaFoldDB" id="A0A182IGJ0"/>
<evidence type="ECO:0000313" key="1">
    <source>
        <dbReference type="EnsemblMetazoa" id="AARA014584-PA"/>
    </source>
</evidence>
<keyword evidence="2" id="KW-1185">Reference proteome</keyword>
<sequence length="50" mass="5561">MLFVSGDKIKQIINLVSGYCNVTTVCLTHPAANFLTLIILRTRSRNHLSS</sequence>
<proteinExistence type="predicted"/>